<dbReference type="PANTHER" id="PTHR12542">
    <property type="entry name" value="EXOCYST COMPLEX PROTEIN EXO70"/>
    <property type="match status" value="1"/>
</dbReference>
<dbReference type="PANTHER" id="PTHR12542:SF135">
    <property type="entry name" value="EXOCYST COMPLEX COMPONENT EXO70A3-RELATED"/>
    <property type="match status" value="1"/>
</dbReference>
<evidence type="ECO:0000313" key="1">
    <source>
        <dbReference type="EMBL" id="VFU62408.1"/>
    </source>
</evidence>
<accession>A0A6N2N8U1</accession>
<dbReference type="SUPFAM" id="SSF74788">
    <property type="entry name" value="Cullin repeat-like"/>
    <property type="match status" value="1"/>
</dbReference>
<dbReference type="EMBL" id="CAADRP010002151">
    <property type="protein sequence ID" value="VFU62408.1"/>
    <property type="molecule type" value="Genomic_DNA"/>
</dbReference>
<dbReference type="InterPro" id="IPR004140">
    <property type="entry name" value="Exo70"/>
</dbReference>
<dbReference type="Pfam" id="PF20669">
    <property type="entry name" value="Exo70_N"/>
    <property type="match status" value="1"/>
</dbReference>
<name>A0A6N2N8U1_SALVM</name>
<dbReference type="Gene3D" id="1.20.1280.170">
    <property type="entry name" value="Exocyst complex component Exo70"/>
    <property type="match status" value="1"/>
</dbReference>
<protein>
    <recommendedName>
        <fullName evidence="2">Exocyst complex component EXO70A1-like</fullName>
    </recommendedName>
</protein>
<organism evidence="1">
    <name type="scientific">Salix viminalis</name>
    <name type="common">Common osier</name>
    <name type="synonym">Basket willow</name>
    <dbReference type="NCBI Taxonomy" id="40686"/>
    <lineage>
        <taxon>Eukaryota</taxon>
        <taxon>Viridiplantae</taxon>
        <taxon>Streptophyta</taxon>
        <taxon>Embryophyta</taxon>
        <taxon>Tracheophyta</taxon>
        <taxon>Spermatophyta</taxon>
        <taxon>Magnoliopsida</taxon>
        <taxon>eudicotyledons</taxon>
        <taxon>Gunneridae</taxon>
        <taxon>Pentapetalae</taxon>
        <taxon>rosids</taxon>
        <taxon>fabids</taxon>
        <taxon>Malpighiales</taxon>
        <taxon>Salicaceae</taxon>
        <taxon>Saliceae</taxon>
        <taxon>Salix</taxon>
    </lineage>
</organism>
<sequence length="156" mass="17673">MGVPQTMEALRERADFIKESLQKSQIITDNMAAILGSFDHRLSALETAMRPTQIRTHSIRRAHENIDKTLKAAEVILSQFDLTRKAEAKILRGPHEDLESYLEAIDQLRSNVKFFSSNKSFKSSDGVLNHANQLLAKAISKLEEEFRQLLTNYSGT</sequence>
<reference evidence="1" key="1">
    <citation type="submission" date="2019-03" db="EMBL/GenBank/DDBJ databases">
        <authorList>
            <person name="Mank J."/>
            <person name="Almeida P."/>
        </authorList>
    </citation>
    <scope>NUCLEOTIDE SEQUENCE</scope>
    <source>
        <strain evidence="1">78183</strain>
    </source>
</reference>
<dbReference type="GO" id="GO:0000145">
    <property type="term" value="C:exocyst"/>
    <property type="evidence" value="ECO:0007669"/>
    <property type="project" value="InterPro"/>
</dbReference>
<gene>
    <name evidence="1" type="ORF">SVIM_LOCUS472045</name>
</gene>
<dbReference type="GO" id="GO:0006887">
    <property type="term" value="P:exocytosis"/>
    <property type="evidence" value="ECO:0007669"/>
    <property type="project" value="InterPro"/>
</dbReference>
<evidence type="ECO:0008006" key="2">
    <source>
        <dbReference type="Google" id="ProtNLM"/>
    </source>
</evidence>
<dbReference type="AlphaFoldDB" id="A0A6N2N8U1"/>
<proteinExistence type="predicted"/>
<dbReference type="InterPro" id="IPR016159">
    <property type="entry name" value="Cullin_repeat-like_dom_sf"/>
</dbReference>